<reference evidence="1 2" key="1">
    <citation type="submission" date="2022-05" db="EMBL/GenBank/DDBJ databases">
        <title>Genome Sequencing of Bee-Associated Microbes.</title>
        <authorList>
            <person name="Dunlap C."/>
        </authorList>
    </citation>
    <scope>NUCLEOTIDE SEQUENCE [LARGE SCALE GENOMIC DNA]</scope>
    <source>
        <strain evidence="1 2">NRRL B-04010</strain>
    </source>
</reference>
<dbReference type="Pfam" id="PF05489">
    <property type="entry name" value="Phage_tail_X"/>
    <property type="match status" value="1"/>
</dbReference>
<evidence type="ECO:0000313" key="2">
    <source>
        <dbReference type="Proteomes" id="UP001527181"/>
    </source>
</evidence>
<dbReference type="RefSeq" id="WP_005542677.1">
    <property type="nucleotide sequence ID" value="NZ_JAMDLX010000051.1"/>
</dbReference>
<sequence length="68" mass="7806">MTYFTLQGDTWNSISFKLFETEKYMSTIMMANPKHTQVTVFSGGIELYIPELAPEISDTLPPWKRGES</sequence>
<protein>
    <submittedName>
        <fullName evidence="1">Tail protein X</fullName>
    </submittedName>
</protein>
<organism evidence="1 2">
    <name type="scientific">Paenibacillus alvei</name>
    <name type="common">Bacillus alvei</name>
    <dbReference type="NCBI Taxonomy" id="44250"/>
    <lineage>
        <taxon>Bacteria</taxon>
        <taxon>Bacillati</taxon>
        <taxon>Bacillota</taxon>
        <taxon>Bacilli</taxon>
        <taxon>Bacillales</taxon>
        <taxon>Paenibacillaceae</taxon>
        <taxon>Paenibacillus</taxon>
    </lineage>
</organism>
<gene>
    <name evidence="1" type="ORF">M5X12_16610</name>
</gene>
<dbReference type="EMBL" id="JAMDNP010000032">
    <property type="protein sequence ID" value="MCY9762196.1"/>
    <property type="molecule type" value="Genomic_DNA"/>
</dbReference>
<dbReference type="InterPro" id="IPR008861">
    <property type="entry name" value="GpX-like"/>
</dbReference>
<evidence type="ECO:0000313" key="1">
    <source>
        <dbReference type="EMBL" id="MCY9762196.1"/>
    </source>
</evidence>
<comment type="caution">
    <text evidence="1">The sequence shown here is derived from an EMBL/GenBank/DDBJ whole genome shotgun (WGS) entry which is preliminary data.</text>
</comment>
<dbReference type="GeneID" id="94487073"/>
<keyword evidence="2" id="KW-1185">Reference proteome</keyword>
<dbReference type="Proteomes" id="UP001527181">
    <property type="component" value="Unassembled WGS sequence"/>
</dbReference>
<name>A0ABT4GZQ8_PAEAL</name>
<accession>A0ABT4GZQ8</accession>
<proteinExistence type="predicted"/>